<dbReference type="PANTHER" id="PTHR45947">
    <property type="entry name" value="SULFOQUINOVOSYL TRANSFERASE SQD2"/>
    <property type="match status" value="1"/>
</dbReference>
<evidence type="ECO:0000259" key="2">
    <source>
        <dbReference type="Pfam" id="PF13439"/>
    </source>
</evidence>
<dbReference type="STRING" id="549789.NIES30_04755"/>
<proteinExistence type="predicted"/>
<comment type="caution">
    <text evidence="3">The sequence shown here is derived from an EMBL/GenBank/DDBJ whole genome shotgun (WGS) entry which is preliminary data.</text>
</comment>
<name>A0A1U7J9A4_9CYAN</name>
<dbReference type="Proteomes" id="UP000185557">
    <property type="component" value="Unassembled WGS sequence"/>
</dbReference>
<dbReference type="AlphaFoldDB" id="A0A1U7J9A4"/>
<gene>
    <name evidence="3" type="ORF">NIES30_04755</name>
</gene>
<dbReference type="RefSeq" id="WP_073607261.1">
    <property type="nucleotide sequence ID" value="NZ_MRCG01000002.1"/>
</dbReference>
<dbReference type="InterPro" id="IPR050194">
    <property type="entry name" value="Glycosyltransferase_grp1"/>
</dbReference>
<evidence type="ECO:0000313" key="3">
    <source>
        <dbReference type="EMBL" id="OKH50021.1"/>
    </source>
</evidence>
<keyword evidence="4" id="KW-1185">Reference proteome</keyword>
<dbReference type="CDD" id="cd03801">
    <property type="entry name" value="GT4_PimA-like"/>
    <property type="match status" value="1"/>
</dbReference>
<dbReference type="Pfam" id="PF00534">
    <property type="entry name" value="Glycos_transf_1"/>
    <property type="match status" value="1"/>
</dbReference>
<dbReference type="Pfam" id="PF13439">
    <property type="entry name" value="Glyco_transf_4"/>
    <property type="match status" value="1"/>
</dbReference>
<dbReference type="EMBL" id="MRCG01000002">
    <property type="protein sequence ID" value="OKH50021.1"/>
    <property type="molecule type" value="Genomic_DNA"/>
</dbReference>
<dbReference type="PANTHER" id="PTHR45947:SF3">
    <property type="entry name" value="SULFOQUINOVOSYL TRANSFERASE SQD2"/>
    <property type="match status" value="1"/>
</dbReference>
<dbReference type="SUPFAM" id="SSF53756">
    <property type="entry name" value="UDP-Glycosyltransferase/glycogen phosphorylase"/>
    <property type="match status" value="1"/>
</dbReference>
<protein>
    <submittedName>
        <fullName evidence="3">Glycosyl transferase family 1</fullName>
    </submittedName>
</protein>
<feature type="domain" description="Glycosyl transferase family 1" evidence="1">
    <location>
        <begin position="200"/>
        <end position="359"/>
    </location>
</feature>
<dbReference type="Gene3D" id="3.40.50.2000">
    <property type="entry name" value="Glycogen Phosphorylase B"/>
    <property type="match status" value="2"/>
</dbReference>
<dbReference type="GO" id="GO:0016757">
    <property type="term" value="F:glycosyltransferase activity"/>
    <property type="evidence" value="ECO:0007669"/>
    <property type="project" value="InterPro"/>
</dbReference>
<keyword evidence="3" id="KW-0808">Transferase</keyword>
<dbReference type="InterPro" id="IPR028098">
    <property type="entry name" value="Glyco_trans_4-like_N"/>
</dbReference>
<sequence>MRIAYICADPGIPVFGQKGCSIHVQEVIRALRRQGANVELFAVRIGGSPPADLTEVPLHQLPPVPKGDPAQREQAAIALNPILRAELERTGPFDLIYERYSLWSYSALELTQATGTPALLEVNAPLIDEQAQHRGLVHRDLAEQIAHRAFRAASGLIAVSAEIQAYLAGWGVGDRVTVIPNGVNHHRFTQARLGMRSHNAFTVGFVGSLKPWHGLTHLVNAFEHLHRRVPQACLLIVGDGPKRASLEAELTERQLTSATRLTGAVSPEQIPALLTQMDVAVAPYPDSTDFYFSPLKVVEYMAAGLPVVVSDIGQLRHLVVNNVTGLLRPPGDDIALALALEDLWSSPSRRRSLGQAARQHILAHHTWDAVAEKILAIARSQPVGCISAAMHHS</sequence>
<evidence type="ECO:0000313" key="4">
    <source>
        <dbReference type="Proteomes" id="UP000185557"/>
    </source>
</evidence>
<reference evidence="3 4" key="1">
    <citation type="submission" date="2016-11" db="EMBL/GenBank/DDBJ databases">
        <title>Draft Genome Sequences of Nine Cyanobacterial Strains from Diverse Habitats.</title>
        <authorList>
            <person name="Zhu T."/>
            <person name="Hou S."/>
            <person name="Lu X."/>
            <person name="Hess W.R."/>
        </authorList>
    </citation>
    <scope>NUCLEOTIDE SEQUENCE [LARGE SCALE GENOMIC DNA]</scope>
    <source>
        <strain evidence="3 4">NIES-30</strain>
    </source>
</reference>
<dbReference type="OrthoDB" id="9813214at2"/>
<dbReference type="InterPro" id="IPR001296">
    <property type="entry name" value="Glyco_trans_1"/>
</dbReference>
<organism evidence="3 4">
    <name type="scientific">Phormidium tenue NIES-30</name>
    <dbReference type="NCBI Taxonomy" id="549789"/>
    <lineage>
        <taxon>Bacteria</taxon>
        <taxon>Bacillati</taxon>
        <taxon>Cyanobacteriota</taxon>
        <taxon>Cyanophyceae</taxon>
        <taxon>Oscillatoriophycideae</taxon>
        <taxon>Oscillatoriales</taxon>
        <taxon>Oscillatoriaceae</taxon>
        <taxon>Phormidium</taxon>
    </lineage>
</organism>
<accession>A0A1U7J9A4</accession>
<feature type="domain" description="Glycosyltransferase subfamily 4-like N-terminal" evidence="2">
    <location>
        <begin position="19"/>
        <end position="187"/>
    </location>
</feature>
<evidence type="ECO:0000259" key="1">
    <source>
        <dbReference type="Pfam" id="PF00534"/>
    </source>
</evidence>